<dbReference type="AntiFam" id="ANF00007">
    <property type="entry name" value="Shadow ORF (opposite clpB)"/>
</dbReference>
<name>A0A0P6Y5T1_9CHLR</name>
<proteinExistence type="predicted"/>
<comment type="caution">
    <text evidence="1">The sequence shown here is derived from an EMBL/GenBank/DDBJ whole genome shotgun (WGS) entry which is preliminary data.</text>
</comment>
<reference evidence="1 2" key="1">
    <citation type="submission" date="2015-07" db="EMBL/GenBank/DDBJ databases">
        <title>Genome sequence of Levilinea saccharolytica DSM 16555.</title>
        <authorList>
            <person name="Hemp J."/>
            <person name="Ward L.M."/>
            <person name="Pace L.A."/>
            <person name="Fischer W.W."/>
        </authorList>
    </citation>
    <scope>NUCLEOTIDE SEQUENCE [LARGE SCALE GENOMIC DNA]</scope>
    <source>
        <strain evidence="1 2">KIBI-1</strain>
    </source>
</reference>
<sequence>MAGFHIFKAHHTPGGLQQAVQGQRVGIAHVAGRSPHQQVDIFRVEHAREVNGDDAVGITKEMFGQGFGQQVRLTRGITAQEHDHVGTRVAQIQAAQGDLQAVDEGGAVFFVEQVELIQGGGEVTHALIEGQGHADEALGHFFGICFGDFSLVEGGGVGEALFQQIHSFIGEVAVAQVAVGEIHQPGQHLRIHRQIVVAAEVFRQALHDGQSLGGGQFVDADGLEAAFEGGVGFDEAAVFVVGGGGDAGQVAAGQGGLEDGGQVGGAQHAPRAHDGMDFINEEQNAGVARLLQDFFNALLQLAVHGGTRHQHRGLQGDDAVILEHGGHIPRGDALGQTFNNGGFTDAGWPHEDGVALGAAAEGFDGELNFGFTPQQSRKLAGFGLFGQVAAELVEHGGGEGFEGRLVGLGGAGLQLGGLGGRGLRGSRRGLRIGRELGQAVSGRDQNGGGDVPFGGLVLAVGCSVFQRALIHRLAIQRSTGVALLHLFGDLFAGIKNFQAAHQGLNQGGVAVHEDRQPMMCAQQAVLVFFLFFQGRFLKFLGGGGKRLRLSVGHWASKKLNSDNGDWVGEKRYPFLLCLVSGVCQEL</sequence>
<evidence type="ECO:0000313" key="1">
    <source>
        <dbReference type="EMBL" id="KPL80715.1"/>
    </source>
</evidence>
<dbReference type="AlphaFoldDB" id="A0A0P6Y5T1"/>
<organism evidence="1 2">
    <name type="scientific">Levilinea saccharolytica</name>
    <dbReference type="NCBI Taxonomy" id="229921"/>
    <lineage>
        <taxon>Bacteria</taxon>
        <taxon>Bacillati</taxon>
        <taxon>Chloroflexota</taxon>
        <taxon>Anaerolineae</taxon>
        <taxon>Anaerolineales</taxon>
        <taxon>Anaerolineaceae</taxon>
        <taxon>Levilinea</taxon>
    </lineage>
</organism>
<dbReference type="EMBL" id="LGCM01000039">
    <property type="protein sequence ID" value="KPL80715.1"/>
    <property type="molecule type" value="Genomic_DNA"/>
</dbReference>
<accession>A0A0P6Y5T1</accession>
<keyword evidence="2" id="KW-1185">Reference proteome</keyword>
<evidence type="ECO:0000313" key="2">
    <source>
        <dbReference type="Proteomes" id="UP000050501"/>
    </source>
</evidence>
<protein>
    <submittedName>
        <fullName evidence="1">Uncharacterized protein</fullName>
    </submittedName>
</protein>
<dbReference type="Proteomes" id="UP000050501">
    <property type="component" value="Unassembled WGS sequence"/>
</dbReference>
<gene>
    <name evidence="1" type="ORF">ADN01_11340</name>
</gene>